<dbReference type="EMBL" id="CP034550">
    <property type="protein sequence ID" value="QFZ18635.1"/>
    <property type="molecule type" value="Genomic_DNA"/>
</dbReference>
<dbReference type="Proteomes" id="UP000325787">
    <property type="component" value="Chromosome"/>
</dbReference>
<evidence type="ECO:0000313" key="2">
    <source>
        <dbReference type="EMBL" id="QFZ18635.1"/>
    </source>
</evidence>
<feature type="transmembrane region" description="Helical" evidence="1">
    <location>
        <begin position="480"/>
        <end position="501"/>
    </location>
</feature>
<feature type="transmembrane region" description="Helical" evidence="1">
    <location>
        <begin position="363"/>
        <end position="380"/>
    </location>
</feature>
<accession>A0A5Q0GY84</accession>
<feature type="transmembrane region" description="Helical" evidence="1">
    <location>
        <begin position="431"/>
        <end position="450"/>
    </location>
</feature>
<keyword evidence="3" id="KW-1185">Reference proteome</keyword>
<dbReference type="RefSeq" id="WP_153278129.1">
    <property type="nucleotide sequence ID" value="NZ_CP034550.1"/>
</dbReference>
<organism evidence="2 3">
    <name type="scientific">Saccharothrix syringae</name>
    <name type="common">Nocardiopsis syringae</name>
    <dbReference type="NCBI Taxonomy" id="103733"/>
    <lineage>
        <taxon>Bacteria</taxon>
        <taxon>Bacillati</taxon>
        <taxon>Actinomycetota</taxon>
        <taxon>Actinomycetes</taxon>
        <taxon>Pseudonocardiales</taxon>
        <taxon>Pseudonocardiaceae</taxon>
        <taxon>Saccharothrix</taxon>
    </lineage>
</organism>
<dbReference type="OrthoDB" id="419058at2"/>
<dbReference type="KEGG" id="ssyi:EKG83_15240"/>
<evidence type="ECO:0008006" key="4">
    <source>
        <dbReference type="Google" id="ProtNLM"/>
    </source>
</evidence>
<sequence length="593" mass="64323">MSDHWANVVRTSGGRTEELADPGGDLDGITAFYRGLPSGRLVVLGRAGIGKTSAAVRLVLGLLGTRGREEPVPVLVNPGGWDPGSASLREWLVNGLVRDYPALARRAPTGEPLAAALVDARHVLPILDGFDEVAAPLRATVLEELNSTSAPAVITSRADEYATAVAEADVLTRAACIQLVDLGVDDVVAYLPLTTRKTSEGGTTAWEPVLERLRSRPHDRAASVLAELLTTPLMVSLARTAYSDTPGEDPSELLDANRFGTRRLLEEHLFAGFVPAAFRSGASAPRHDVDRVLRYLRVAARHLTDTGRQDLAWWQVGDAVPETLRRSWLAAIAVSEVFLVLGLSRALIAVAGADTGSAVSGNVLFACFAALLAVVAYGMLRRQEREGPAEPSRLRWGRPKFRGRPESRETFMFSHHVYSVGYVGLLRDGPAPLGILFYALLLVLPLQWFMPQLQIPIDIQSVAGPTRSLAMDRRNATVQAMAKIGFLTALVTPTIALFGTATTLADLSLMGAVAFGTAGTSVLSLRRGLATTAWGQWAAVARPWWALTRRAPWRWIAFLDEAHARGVLRRQGAVYQFRHRKLQEYLARTYDTG</sequence>
<name>A0A5Q0GY84_SACSY</name>
<dbReference type="Gene3D" id="3.40.50.300">
    <property type="entry name" value="P-loop containing nucleotide triphosphate hydrolases"/>
    <property type="match status" value="1"/>
</dbReference>
<protein>
    <recommendedName>
        <fullName evidence="4">NACHT domain-containing protein</fullName>
    </recommendedName>
</protein>
<feature type="transmembrane region" description="Helical" evidence="1">
    <location>
        <begin position="328"/>
        <end position="351"/>
    </location>
</feature>
<keyword evidence="1" id="KW-0472">Membrane</keyword>
<dbReference type="AlphaFoldDB" id="A0A5Q0GY84"/>
<evidence type="ECO:0000256" key="1">
    <source>
        <dbReference type="SAM" id="Phobius"/>
    </source>
</evidence>
<reference evidence="3" key="1">
    <citation type="journal article" date="2021" name="Curr. Microbiol.">
        <title>Complete genome of nocamycin-producing strain Saccharothrix syringae NRRL B-16468 reveals the biosynthetic potential for secondary metabolites.</title>
        <authorList>
            <person name="Mo X."/>
            <person name="Yang S."/>
        </authorList>
    </citation>
    <scope>NUCLEOTIDE SEQUENCE [LARGE SCALE GENOMIC DNA]</scope>
    <source>
        <strain evidence="3">ATCC 51364 / DSM 43886 / JCM 6844 / KCTC 9398 / NBRC 14523 / NRRL B-16468 / INA 2240</strain>
    </source>
</reference>
<proteinExistence type="predicted"/>
<evidence type="ECO:0000313" key="3">
    <source>
        <dbReference type="Proteomes" id="UP000325787"/>
    </source>
</evidence>
<gene>
    <name evidence="2" type="ORF">EKG83_15240</name>
</gene>
<keyword evidence="1" id="KW-1133">Transmembrane helix</keyword>
<dbReference type="InterPro" id="IPR027417">
    <property type="entry name" value="P-loop_NTPase"/>
</dbReference>
<keyword evidence="1" id="KW-0812">Transmembrane</keyword>